<evidence type="ECO:0000256" key="3">
    <source>
        <dbReference type="RuleBase" id="RU000524"/>
    </source>
</evidence>
<dbReference type="NCBIfam" id="TIGR00621">
    <property type="entry name" value="ssb"/>
    <property type="match status" value="1"/>
</dbReference>
<dbReference type="GO" id="GO:0006260">
    <property type="term" value="P:DNA replication"/>
    <property type="evidence" value="ECO:0007669"/>
    <property type="project" value="InterPro"/>
</dbReference>
<proteinExistence type="inferred from homology"/>
<comment type="caution">
    <text evidence="2">Lacks conserved residue(s) required for the propagation of feature annotation.</text>
</comment>
<dbReference type="Proteomes" id="UP000316639">
    <property type="component" value="Unassembled WGS sequence"/>
</dbReference>
<dbReference type="HAMAP" id="MF_00984">
    <property type="entry name" value="SSB"/>
    <property type="match status" value="1"/>
</dbReference>
<accession>A0A563EUB1</accession>
<evidence type="ECO:0000313" key="4">
    <source>
        <dbReference type="EMBL" id="TWP51317.1"/>
    </source>
</evidence>
<sequence length="148" mass="16550">MAWNETPITVVGYVVADVTHRQTSEGVSVSNFRIASTERRYNKQTQDWEDGDRLFLGVVCWRRLADNASATLAKGDPVLVHGRLRNRFQEVDGQRRQFYEIEAVSLGVDLGRCHTLLNAPDASALVVPRTEDESVTVACQAESETIPF</sequence>
<gene>
    <name evidence="4" type="primary">ssb</name>
    <name evidence="4" type="ORF">FKR81_17060</name>
</gene>
<dbReference type="EMBL" id="VOBR01000009">
    <property type="protein sequence ID" value="TWP51317.1"/>
    <property type="molecule type" value="Genomic_DNA"/>
</dbReference>
<evidence type="ECO:0000313" key="5">
    <source>
        <dbReference type="Proteomes" id="UP000316639"/>
    </source>
</evidence>
<organism evidence="4 5">
    <name type="scientific">Lentzea tibetensis</name>
    <dbReference type="NCBI Taxonomy" id="2591470"/>
    <lineage>
        <taxon>Bacteria</taxon>
        <taxon>Bacillati</taxon>
        <taxon>Actinomycetota</taxon>
        <taxon>Actinomycetes</taxon>
        <taxon>Pseudonocardiales</taxon>
        <taxon>Pseudonocardiaceae</taxon>
        <taxon>Lentzea</taxon>
    </lineage>
</organism>
<dbReference type="AlphaFoldDB" id="A0A563EUB1"/>
<dbReference type="Gene3D" id="2.40.50.140">
    <property type="entry name" value="Nucleic acid-binding proteins"/>
    <property type="match status" value="1"/>
</dbReference>
<dbReference type="OrthoDB" id="9809878at2"/>
<comment type="caution">
    <text evidence="4">The sequence shown here is derived from an EMBL/GenBank/DDBJ whole genome shotgun (WGS) entry which is preliminary data.</text>
</comment>
<name>A0A563EUB1_9PSEU</name>
<evidence type="ECO:0000256" key="1">
    <source>
        <dbReference type="ARBA" id="ARBA00023125"/>
    </source>
</evidence>
<dbReference type="RefSeq" id="WP_146353030.1">
    <property type="nucleotide sequence ID" value="NZ_VOBR01000009.1"/>
</dbReference>
<dbReference type="Pfam" id="PF00436">
    <property type="entry name" value="SSB"/>
    <property type="match status" value="1"/>
</dbReference>
<evidence type="ECO:0000256" key="2">
    <source>
        <dbReference type="HAMAP-Rule" id="MF_00984"/>
    </source>
</evidence>
<dbReference type="InterPro" id="IPR011344">
    <property type="entry name" value="ssDNA-bd"/>
</dbReference>
<protein>
    <recommendedName>
        <fullName evidence="2 3">Single-stranded DNA-binding protein</fullName>
        <shortName evidence="2">SSB</shortName>
    </recommendedName>
</protein>
<keyword evidence="5" id="KW-1185">Reference proteome</keyword>
<dbReference type="PROSITE" id="PS50935">
    <property type="entry name" value="SSB"/>
    <property type="match status" value="1"/>
</dbReference>
<keyword evidence="1 2" id="KW-0238">DNA-binding</keyword>
<comment type="subunit">
    <text evidence="2">Homotetramer.</text>
</comment>
<dbReference type="InterPro" id="IPR000424">
    <property type="entry name" value="Primosome_PriB/ssb"/>
</dbReference>
<reference evidence="4 5" key="1">
    <citation type="submission" date="2019-07" db="EMBL/GenBank/DDBJ databases">
        <title>Lentzea xizangensis sp. nov., isolated from Qinghai-Tibetan Plateau Soils.</title>
        <authorList>
            <person name="Huang J."/>
        </authorList>
    </citation>
    <scope>NUCLEOTIDE SEQUENCE [LARGE SCALE GENOMIC DNA]</scope>
    <source>
        <strain evidence="4 5">FXJ1.1311</strain>
    </source>
</reference>
<dbReference type="CDD" id="cd04496">
    <property type="entry name" value="SSB_OBF"/>
    <property type="match status" value="1"/>
</dbReference>
<dbReference type="InterPro" id="IPR012340">
    <property type="entry name" value="NA-bd_OB-fold"/>
</dbReference>
<dbReference type="SUPFAM" id="SSF50249">
    <property type="entry name" value="Nucleic acid-binding proteins"/>
    <property type="match status" value="1"/>
</dbReference>
<dbReference type="GO" id="GO:0003697">
    <property type="term" value="F:single-stranded DNA binding"/>
    <property type="evidence" value="ECO:0007669"/>
    <property type="project" value="UniProtKB-UniRule"/>
</dbReference>